<dbReference type="Gene3D" id="3.30.1340.30">
    <property type="match status" value="1"/>
</dbReference>
<gene>
    <name evidence="1" type="ORF">CCAX7_47850</name>
</gene>
<name>A0A402CQE9_9BACT</name>
<proteinExistence type="predicted"/>
<dbReference type="SMART" id="SM00749">
    <property type="entry name" value="BON"/>
    <property type="match status" value="1"/>
</dbReference>
<dbReference type="InterPro" id="IPR007055">
    <property type="entry name" value="BON_dom"/>
</dbReference>
<evidence type="ECO:0000313" key="2">
    <source>
        <dbReference type="Proteomes" id="UP000287394"/>
    </source>
</evidence>
<dbReference type="Pfam" id="PF04972">
    <property type="entry name" value="BON"/>
    <property type="match status" value="1"/>
</dbReference>
<dbReference type="PANTHER" id="PTHR34606:SF15">
    <property type="entry name" value="BON DOMAIN-CONTAINING PROTEIN"/>
    <property type="match status" value="1"/>
</dbReference>
<sequence>MREMILRRRSLPALGLAVLLTASALTGCGSKGGQDTAASNPSAGQAGDDALIGTQVQSAVTTDPKLDGAEITADAKAGVVTLTGTVPAAAGKAAAEEDAKKVAGVKSVVNSLTVKK</sequence>
<dbReference type="PROSITE" id="PS51257">
    <property type="entry name" value="PROKAR_LIPOPROTEIN"/>
    <property type="match status" value="1"/>
</dbReference>
<dbReference type="RefSeq" id="WP_119319565.1">
    <property type="nucleotide sequence ID" value="NZ_AP025739.1"/>
</dbReference>
<dbReference type="PROSITE" id="PS50914">
    <property type="entry name" value="BON"/>
    <property type="match status" value="1"/>
</dbReference>
<dbReference type="KEGG" id="ccot:CCAX7_47850"/>
<evidence type="ECO:0000313" key="1">
    <source>
        <dbReference type="EMBL" id="BDI32734.1"/>
    </source>
</evidence>
<dbReference type="InterPro" id="IPR051686">
    <property type="entry name" value="Lipoprotein_DolP"/>
</dbReference>
<reference evidence="1 2" key="1">
    <citation type="journal article" date="2019" name="Int. J. Syst. Evol. Microbiol.">
        <title>Capsulimonas corticalis gen. nov., sp. nov., an aerobic capsulated bacterium, of a novel bacterial order, Capsulimonadales ord. nov., of the class Armatimonadia of the phylum Armatimonadetes.</title>
        <authorList>
            <person name="Li J."/>
            <person name="Kudo C."/>
            <person name="Tonouchi A."/>
        </authorList>
    </citation>
    <scope>NUCLEOTIDE SEQUENCE [LARGE SCALE GENOMIC DNA]</scope>
    <source>
        <strain evidence="1 2">AX-7</strain>
    </source>
</reference>
<accession>A0A402CQE9</accession>
<dbReference type="Proteomes" id="UP000287394">
    <property type="component" value="Chromosome"/>
</dbReference>
<dbReference type="EMBL" id="AP025739">
    <property type="protein sequence ID" value="BDI32734.1"/>
    <property type="molecule type" value="Genomic_DNA"/>
</dbReference>
<dbReference type="AlphaFoldDB" id="A0A402CQE9"/>
<dbReference type="PANTHER" id="PTHR34606">
    <property type="entry name" value="BON DOMAIN-CONTAINING PROTEIN"/>
    <property type="match status" value="1"/>
</dbReference>
<organism evidence="1 2">
    <name type="scientific">Capsulimonas corticalis</name>
    <dbReference type="NCBI Taxonomy" id="2219043"/>
    <lineage>
        <taxon>Bacteria</taxon>
        <taxon>Bacillati</taxon>
        <taxon>Armatimonadota</taxon>
        <taxon>Armatimonadia</taxon>
        <taxon>Capsulimonadales</taxon>
        <taxon>Capsulimonadaceae</taxon>
        <taxon>Capsulimonas</taxon>
    </lineage>
</organism>
<protein>
    <submittedName>
        <fullName evidence="1">Phospholipid-binding protein</fullName>
    </submittedName>
</protein>
<keyword evidence="2" id="KW-1185">Reference proteome</keyword>
<dbReference type="InterPro" id="IPR014004">
    <property type="entry name" value="Transpt-assoc_nodulatn_dom_bac"/>
</dbReference>